<dbReference type="CDD" id="cd10747">
    <property type="entry name" value="DnaJ_C"/>
    <property type="match status" value="1"/>
</dbReference>
<dbReference type="CDD" id="cd06257">
    <property type="entry name" value="DnaJ"/>
    <property type="match status" value="1"/>
</dbReference>
<protein>
    <recommendedName>
        <fullName evidence="2">J domain-containing protein</fullName>
    </recommendedName>
</protein>
<dbReference type="InParanoid" id="A0A0G4FVB7"/>
<reference evidence="3 4" key="1">
    <citation type="submission" date="2014-11" db="EMBL/GenBank/DDBJ databases">
        <authorList>
            <person name="Zhu J."/>
            <person name="Qi W."/>
            <person name="Song R."/>
        </authorList>
    </citation>
    <scope>NUCLEOTIDE SEQUENCE [LARGE SCALE GENOMIC DNA]</scope>
</reference>
<dbReference type="InterPro" id="IPR001623">
    <property type="entry name" value="DnaJ_domain"/>
</dbReference>
<evidence type="ECO:0000256" key="1">
    <source>
        <dbReference type="ARBA" id="ARBA00023186"/>
    </source>
</evidence>
<dbReference type="GO" id="GO:0006457">
    <property type="term" value="P:protein folding"/>
    <property type="evidence" value="ECO:0007669"/>
    <property type="project" value="InterPro"/>
</dbReference>
<dbReference type="PROSITE" id="PS00636">
    <property type="entry name" value="DNAJ_1"/>
    <property type="match status" value="1"/>
</dbReference>
<dbReference type="OMA" id="RVCPTCV"/>
<dbReference type="PRINTS" id="PR00625">
    <property type="entry name" value="JDOMAIN"/>
</dbReference>
<evidence type="ECO:0000259" key="2">
    <source>
        <dbReference type="PROSITE" id="PS50076"/>
    </source>
</evidence>
<dbReference type="SUPFAM" id="SSF46565">
    <property type="entry name" value="Chaperone J-domain"/>
    <property type="match status" value="1"/>
</dbReference>
<organism evidence="3 4">
    <name type="scientific">Vitrella brassicaformis (strain CCMP3155)</name>
    <dbReference type="NCBI Taxonomy" id="1169540"/>
    <lineage>
        <taxon>Eukaryota</taxon>
        <taxon>Sar</taxon>
        <taxon>Alveolata</taxon>
        <taxon>Colpodellida</taxon>
        <taxon>Vitrellaceae</taxon>
        <taxon>Vitrella</taxon>
    </lineage>
</organism>
<accession>A0A0G4FVB7</accession>
<dbReference type="EMBL" id="CDMY01000505">
    <property type="protein sequence ID" value="CEM18629.1"/>
    <property type="molecule type" value="Genomic_DNA"/>
</dbReference>
<dbReference type="GO" id="GO:0005829">
    <property type="term" value="C:cytosol"/>
    <property type="evidence" value="ECO:0007669"/>
    <property type="project" value="TreeGrafter"/>
</dbReference>
<dbReference type="PROSITE" id="PS50076">
    <property type="entry name" value="DNAJ_2"/>
    <property type="match status" value="1"/>
</dbReference>
<evidence type="ECO:0000313" key="3">
    <source>
        <dbReference type="EMBL" id="CEM18629.1"/>
    </source>
</evidence>
<dbReference type="OrthoDB" id="550424at2759"/>
<dbReference type="InterPro" id="IPR008971">
    <property type="entry name" value="HSP40/DnaJ_pept-bd"/>
</dbReference>
<dbReference type="FunFam" id="2.60.260.20:FF:000006">
    <property type="entry name" value="DnaJ subfamily B member 13"/>
    <property type="match status" value="1"/>
</dbReference>
<dbReference type="InterPro" id="IPR051339">
    <property type="entry name" value="DnaJ_subfamily_B"/>
</dbReference>
<dbReference type="InterPro" id="IPR036869">
    <property type="entry name" value="J_dom_sf"/>
</dbReference>
<dbReference type="Gene3D" id="2.60.260.20">
    <property type="entry name" value="Urease metallochaperone UreE, N-terminal domain"/>
    <property type="match status" value="2"/>
</dbReference>
<dbReference type="AlphaFoldDB" id="A0A0G4FVB7"/>
<dbReference type="InterPro" id="IPR018253">
    <property type="entry name" value="DnaJ_domain_CS"/>
</dbReference>
<dbReference type="SUPFAM" id="SSF49493">
    <property type="entry name" value="HSP40/DnaJ peptide-binding domain"/>
    <property type="match status" value="2"/>
</dbReference>
<feature type="domain" description="J" evidence="2">
    <location>
        <begin position="4"/>
        <end position="72"/>
    </location>
</feature>
<dbReference type="Gene3D" id="1.10.287.110">
    <property type="entry name" value="DnaJ domain"/>
    <property type="match status" value="1"/>
</dbReference>
<dbReference type="PANTHER" id="PTHR24078">
    <property type="entry name" value="DNAJ HOMOLOG SUBFAMILY C MEMBER"/>
    <property type="match status" value="1"/>
</dbReference>
<proteinExistence type="predicted"/>
<dbReference type="GO" id="GO:0051087">
    <property type="term" value="F:protein-folding chaperone binding"/>
    <property type="evidence" value="ECO:0007669"/>
    <property type="project" value="TreeGrafter"/>
</dbReference>
<dbReference type="FunCoup" id="A0A0G4FVB7">
    <property type="interactions" value="34"/>
</dbReference>
<dbReference type="FunFam" id="2.60.260.20:FF:000015">
    <property type="entry name" value="Heat shock protein 40"/>
    <property type="match status" value="1"/>
</dbReference>
<dbReference type="GO" id="GO:0051082">
    <property type="term" value="F:unfolded protein binding"/>
    <property type="evidence" value="ECO:0007669"/>
    <property type="project" value="InterPro"/>
</dbReference>
<name>A0A0G4FVB7_VITBC</name>
<evidence type="ECO:0000313" key="4">
    <source>
        <dbReference type="Proteomes" id="UP000041254"/>
    </source>
</evidence>
<gene>
    <name evidence="3" type="ORF">Vbra_21713</name>
</gene>
<keyword evidence="1" id="KW-0143">Chaperone</keyword>
<sequence>MGKDYYKILGVNKDATETDLKKAYRKLAMKWHPDKHTDAAAKKKAEEMFKDIAEAYDVLSDKEKRQIYDQLGEEGLKGGGPAPPGAGGTRFVYTGIDPNDLFGRFFSGDREFAGFQSAFDDDMPPGFGGPGVFRIGPGMMGGGFPGNMGGMGGFPGGMGGMGGMGGGMAGMGHPRPRPYEMDLNLSLEDLYSGTTKKLKITRTRYNNGVPTKEPKVLEVEIKPGWKDGTKIKYEGEGDEPAPGERAGEVIFIVKSKNHQRFVRNGNHLVFRATIPLVKALTGFTLPIQTLDGRTLQVRVDEIVSHKSRKIVSNEGMPISKQPGTKGDLIIEFDVSYPRSLTAQQKEQLKSLLPVA</sequence>
<dbReference type="STRING" id="1169540.A0A0G4FVB7"/>
<dbReference type="InterPro" id="IPR002939">
    <property type="entry name" value="DnaJ_C"/>
</dbReference>
<dbReference type="Pfam" id="PF00226">
    <property type="entry name" value="DnaJ"/>
    <property type="match status" value="1"/>
</dbReference>
<dbReference type="PANTHER" id="PTHR24078:SF553">
    <property type="entry name" value="DNAJ HOMOLOG SUBFAMILY B MEMBER 5"/>
    <property type="match status" value="1"/>
</dbReference>
<dbReference type="VEuPathDB" id="CryptoDB:Vbra_21713"/>
<dbReference type="Pfam" id="PF01556">
    <property type="entry name" value="DnaJ_C"/>
    <property type="match status" value="1"/>
</dbReference>
<dbReference type="SMART" id="SM00271">
    <property type="entry name" value="DnaJ"/>
    <property type="match status" value="1"/>
</dbReference>
<keyword evidence="4" id="KW-1185">Reference proteome</keyword>
<dbReference type="Proteomes" id="UP000041254">
    <property type="component" value="Unassembled WGS sequence"/>
</dbReference>
<dbReference type="PhylomeDB" id="A0A0G4FVB7"/>